<name>A0A941AIS8_9ACTN</name>
<evidence type="ECO:0000313" key="13">
    <source>
        <dbReference type="Proteomes" id="UP000674234"/>
    </source>
</evidence>
<proteinExistence type="inferred from homology"/>
<dbReference type="EMBL" id="JAFCNB010000003">
    <property type="protein sequence ID" value="MBP2703453.1"/>
    <property type="molecule type" value="Genomic_DNA"/>
</dbReference>
<dbReference type="Proteomes" id="UP000674234">
    <property type="component" value="Unassembled WGS sequence"/>
</dbReference>
<reference evidence="12" key="1">
    <citation type="submission" date="2021-02" db="EMBL/GenBank/DDBJ databases">
        <title>Draft genome sequence of Microbispora sp. RL4-1S isolated from rice leaves in Thailand.</title>
        <authorList>
            <person name="Muangham S."/>
            <person name="Duangmal K."/>
        </authorList>
    </citation>
    <scope>NUCLEOTIDE SEQUENCE</scope>
    <source>
        <strain evidence="12">RL4-1S</strain>
    </source>
</reference>
<dbReference type="InterPro" id="IPR027417">
    <property type="entry name" value="P-loop_NTPase"/>
</dbReference>
<keyword evidence="13" id="KW-1185">Reference proteome</keyword>
<gene>
    <name evidence="12" type="primary">recN</name>
    <name evidence="12" type="ORF">JOL79_06535</name>
</gene>
<dbReference type="PANTHER" id="PTHR11059">
    <property type="entry name" value="DNA REPAIR PROTEIN RECN"/>
    <property type="match status" value="1"/>
</dbReference>
<evidence type="ECO:0000256" key="3">
    <source>
        <dbReference type="ARBA" id="ARBA00021315"/>
    </source>
</evidence>
<dbReference type="GO" id="GO:0006281">
    <property type="term" value="P:DNA repair"/>
    <property type="evidence" value="ECO:0007669"/>
    <property type="project" value="UniProtKB-KW"/>
</dbReference>
<feature type="domain" description="RecF/RecN/SMC N-terminal" evidence="11">
    <location>
        <begin position="6"/>
        <end position="522"/>
    </location>
</feature>
<dbReference type="PANTHER" id="PTHR11059:SF0">
    <property type="entry name" value="DNA REPAIR PROTEIN RECN"/>
    <property type="match status" value="1"/>
</dbReference>
<dbReference type="Gene3D" id="3.40.50.300">
    <property type="entry name" value="P-loop containing nucleotide triphosphate hydrolases"/>
    <property type="match status" value="2"/>
</dbReference>
<dbReference type="FunFam" id="3.40.50.300:FF:000356">
    <property type="entry name" value="DNA repair protein RecN"/>
    <property type="match status" value="1"/>
</dbReference>
<dbReference type="NCBIfam" id="TIGR00634">
    <property type="entry name" value="recN"/>
    <property type="match status" value="1"/>
</dbReference>
<dbReference type="GO" id="GO:0009432">
    <property type="term" value="P:SOS response"/>
    <property type="evidence" value="ECO:0007669"/>
    <property type="project" value="TreeGrafter"/>
</dbReference>
<dbReference type="SUPFAM" id="SSF52540">
    <property type="entry name" value="P-loop containing nucleoside triphosphate hydrolases"/>
    <property type="match status" value="1"/>
</dbReference>
<dbReference type="FunFam" id="3.40.50.300:FF:000319">
    <property type="entry name" value="DNA repair protein RecN"/>
    <property type="match status" value="1"/>
</dbReference>
<dbReference type="CDD" id="cd03241">
    <property type="entry name" value="ABC_RecN"/>
    <property type="match status" value="1"/>
</dbReference>
<protein>
    <recommendedName>
        <fullName evidence="3 9">DNA repair protein RecN</fullName>
    </recommendedName>
    <alternativeName>
        <fullName evidence="8 9">Recombination protein N</fullName>
    </alternativeName>
</protein>
<feature type="coiled-coil region" evidence="10">
    <location>
        <begin position="348"/>
        <end position="375"/>
    </location>
</feature>
<comment type="similarity">
    <text evidence="2 9">Belongs to the RecN family.</text>
</comment>
<dbReference type="GO" id="GO:0005524">
    <property type="term" value="F:ATP binding"/>
    <property type="evidence" value="ECO:0007669"/>
    <property type="project" value="UniProtKB-KW"/>
</dbReference>
<evidence type="ECO:0000256" key="1">
    <source>
        <dbReference type="ARBA" id="ARBA00003618"/>
    </source>
</evidence>
<evidence type="ECO:0000256" key="4">
    <source>
        <dbReference type="ARBA" id="ARBA00022741"/>
    </source>
</evidence>
<dbReference type="RefSeq" id="WP_210154768.1">
    <property type="nucleotide sequence ID" value="NZ_JAFCNB010000003.1"/>
</dbReference>
<dbReference type="GO" id="GO:0043590">
    <property type="term" value="C:bacterial nucleoid"/>
    <property type="evidence" value="ECO:0007669"/>
    <property type="project" value="TreeGrafter"/>
</dbReference>
<evidence type="ECO:0000256" key="8">
    <source>
        <dbReference type="ARBA" id="ARBA00033408"/>
    </source>
</evidence>
<organism evidence="12 13">
    <name type="scientific">Microbispora oryzae</name>
    <dbReference type="NCBI Taxonomy" id="2806554"/>
    <lineage>
        <taxon>Bacteria</taxon>
        <taxon>Bacillati</taxon>
        <taxon>Actinomycetota</taxon>
        <taxon>Actinomycetes</taxon>
        <taxon>Streptosporangiales</taxon>
        <taxon>Streptosporangiaceae</taxon>
        <taxon>Microbispora</taxon>
    </lineage>
</organism>
<evidence type="ECO:0000256" key="6">
    <source>
        <dbReference type="ARBA" id="ARBA00022840"/>
    </source>
</evidence>
<keyword evidence="5 9" id="KW-0227">DNA damage</keyword>
<evidence type="ECO:0000256" key="2">
    <source>
        <dbReference type="ARBA" id="ARBA00009441"/>
    </source>
</evidence>
<evidence type="ECO:0000256" key="9">
    <source>
        <dbReference type="PIRNR" id="PIRNR003128"/>
    </source>
</evidence>
<comment type="caution">
    <text evidence="12">The sequence shown here is derived from an EMBL/GenBank/DDBJ whole genome shotgun (WGS) entry which is preliminary data.</text>
</comment>
<dbReference type="PIRSF" id="PIRSF003128">
    <property type="entry name" value="RecN"/>
    <property type="match status" value="1"/>
</dbReference>
<keyword evidence="10" id="KW-0175">Coiled coil</keyword>
<evidence type="ECO:0000313" key="12">
    <source>
        <dbReference type="EMBL" id="MBP2703453.1"/>
    </source>
</evidence>
<dbReference type="InterPro" id="IPR003395">
    <property type="entry name" value="RecF/RecN/SMC_N"/>
</dbReference>
<evidence type="ECO:0000256" key="10">
    <source>
        <dbReference type="SAM" id="Coils"/>
    </source>
</evidence>
<dbReference type="Pfam" id="PF02463">
    <property type="entry name" value="SMC_N"/>
    <property type="match status" value="1"/>
</dbReference>
<sequence length="590" mass="62859">MRPRVEEVRIQGLGVIDEAVLELSPGFTVVTGETGAGKTMVVTGLGLLFGGRADPARVRPGADKALVEGTLVIEPDGRVAQQVADVGGEIEEGQLIISRSVSSEGRSRAWLGGRAVPVGTLTYIADDLVAVHGQMDQQRLLQPGRQRAALDRYAGDELVKPLRSYEQAYKRHKQVGELLHEITVRARERAQEADVLRFGLEEIEKAAPRAGEDAELKEEAERLSHADALQTAATTAHTALLGDPMSAAQNAQDAVSLIGQARGAVEGVREFDPALAGLAERLAEAGYLISDVATELAAYAESVEADPARLAAVQERRSLLNGLTRKYGEDVDAVLAWSERAARRLAELDGDDERIEELTREHGELSERLGELAGDLTAIRTAAAERFGDAVTRELTALAMPHARVNVAITRTEGFGPHGVDEVELRLAAHPGAAALPLTKGASGGELSRVMLAIEVVFAGADPVPTFVFDEVDAGVGGKAAVEIGRRLAKLARSAQVIVVTHLPQVAAFADQHLVVEKANDGRVVRSGVVALDRQARERELSRMLAGLEDSELGRAHAAELMSIAAADKDAWDREAAVGAGKPVSRRKSR</sequence>
<accession>A0A941AIS8</accession>
<dbReference type="InterPro" id="IPR004604">
    <property type="entry name" value="DNA_recomb/repair_RecN"/>
</dbReference>
<evidence type="ECO:0000256" key="7">
    <source>
        <dbReference type="ARBA" id="ARBA00023204"/>
    </source>
</evidence>
<dbReference type="GO" id="GO:0006310">
    <property type="term" value="P:DNA recombination"/>
    <property type="evidence" value="ECO:0007669"/>
    <property type="project" value="InterPro"/>
</dbReference>
<evidence type="ECO:0000259" key="11">
    <source>
        <dbReference type="Pfam" id="PF02463"/>
    </source>
</evidence>
<comment type="function">
    <text evidence="1 9">May be involved in recombinational repair of damaged DNA.</text>
</comment>
<evidence type="ECO:0000256" key="5">
    <source>
        <dbReference type="ARBA" id="ARBA00022763"/>
    </source>
</evidence>
<keyword evidence="4" id="KW-0547">Nucleotide-binding</keyword>
<keyword evidence="7 9" id="KW-0234">DNA repair</keyword>
<dbReference type="AlphaFoldDB" id="A0A941AIS8"/>
<keyword evidence="6" id="KW-0067">ATP-binding</keyword>